<dbReference type="EMBL" id="GBXM01038484">
    <property type="protein sequence ID" value="JAH70093.1"/>
    <property type="molecule type" value="Transcribed_RNA"/>
</dbReference>
<sequence length="33" mass="3828">MSNCSKNFLTYISFLWALQNATQIPLSSLFLFK</sequence>
<accession>A0A0E9UYM4</accession>
<reference evidence="1" key="1">
    <citation type="submission" date="2014-11" db="EMBL/GenBank/DDBJ databases">
        <authorList>
            <person name="Amaro Gonzalez C."/>
        </authorList>
    </citation>
    <scope>NUCLEOTIDE SEQUENCE</scope>
</reference>
<organism evidence="1">
    <name type="scientific">Anguilla anguilla</name>
    <name type="common">European freshwater eel</name>
    <name type="synonym">Muraena anguilla</name>
    <dbReference type="NCBI Taxonomy" id="7936"/>
    <lineage>
        <taxon>Eukaryota</taxon>
        <taxon>Metazoa</taxon>
        <taxon>Chordata</taxon>
        <taxon>Craniata</taxon>
        <taxon>Vertebrata</taxon>
        <taxon>Euteleostomi</taxon>
        <taxon>Actinopterygii</taxon>
        <taxon>Neopterygii</taxon>
        <taxon>Teleostei</taxon>
        <taxon>Anguilliformes</taxon>
        <taxon>Anguillidae</taxon>
        <taxon>Anguilla</taxon>
    </lineage>
</organism>
<evidence type="ECO:0000313" key="1">
    <source>
        <dbReference type="EMBL" id="JAH70093.1"/>
    </source>
</evidence>
<reference evidence="1" key="2">
    <citation type="journal article" date="2015" name="Fish Shellfish Immunol.">
        <title>Early steps in the European eel (Anguilla anguilla)-Vibrio vulnificus interaction in the gills: Role of the RtxA13 toxin.</title>
        <authorList>
            <person name="Callol A."/>
            <person name="Pajuelo D."/>
            <person name="Ebbesson L."/>
            <person name="Teles M."/>
            <person name="MacKenzie S."/>
            <person name="Amaro C."/>
        </authorList>
    </citation>
    <scope>NUCLEOTIDE SEQUENCE</scope>
</reference>
<name>A0A0E9UYM4_ANGAN</name>
<proteinExistence type="predicted"/>
<dbReference type="AlphaFoldDB" id="A0A0E9UYM4"/>
<protein>
    <submittedName>
        <fullName evidence="1">Uncharacterized protein</fullName>
    </submittedName>
</protein>